<comment type="caution">
    <text evidence="1">The sequence shown here is derived from an EMBL/GenBank/DDBJ whole genome shotgun (WGS) entry which is preliminary data.</text>
</comment>
<reference evidence="1" key="1">
    <citation type="submission" date="2021-06" db="EMBL/GenBank/DDBJ databases">
        <title>Parelaphostrongylus tenuis whole genome reference sequence.</title>
        <authorList>
            <person name="Garwood T.J."/>
            <person name="Larsen P.A."/>
            <person name="Fountain-Jones N.M."/>
            <person name="Garbe J.R."/>
            <person name="Macchietto M.G."/>
            <person name="Kania S.A."/>
            <person name="Gerhold R.W."/>
            <person name="Richards J.E."/>
            <person name="Wolf T.M."/>
        </authorList>
    </citation>
    <scope>NUCLEOTIDE SEQUENCE</scope>
    <source>
        <strain evidence="1">MNPRO001-30</strain>
        <tissue evidence="1">Meninges</tissue>
    </source>
</reference>
<evidence type="ECO:0000313" key="1">
    <source>
        <dbReference type="EMBL" id="KAJ1348564.1"/>
    </source>
</evidence>
<name>A0AAD5QGG8_PARTN</name>
<dbReference type="Proteomes" id="UP001196413">
    <property type="component" value="Unassembled WGS sequence"/>
</dbReference>
<protein>
    <submittedName>
        <fullName evidence="1">Uncharacterized protein</fullName>
    </submittedName>
</protein>
<proteinExistence type="predicted"/>
<dbReference type="EMBL" id="JAHQIW010000518">
    <property type="protein sequence ID" value="KAJ1348564.1"/>
    <property type="molecule type" value="Genomic_DNA"/>
</dbReference>
<keyword evidence="2" id="KW-1185">Reference proteome</keyword>
<gene>
    <name evidence="1" type="ORF">KIN20_003896</name>
</gene>
<organism evidence="1 2">
    <name type="scientific">Parelaphostrongylus tenuis</name>
    <name type="common">Meningeal worm</name>
    <dbReference type="NCBI Taxonomy" id="148309"/>
    <lineage>
        <taxon>Eukaryota</taxon>
        <taxon>Metazoa</taxon>
        <taxon>Ecdysozoa</taxon>
        <taxon>Nematoda</taxon>
        <taxon>Chromadorea</taxon>
        <taxon>Rhabditida</taxon>
        <taxon>Rhabditina</taxon>
        <taxon>Rhabditomorpha</taxon>
        <taxon>Strongyloidea</taxon>
        <taxon>Metastrongylidae</taxon>
        <taxon>Parelaphostrongylus</taxon>
    </lineage>
</organism>
<evidence type="ECO:0000313" key="2">
    <source>
        <dbReference type="Proteomes" id="UP001196413"/>
    </source>
</evidence>
<dbReference type="AlphaFoldDB" id="A0AAD5QGG8"/>
<dbReference type="PANTHER" id="PTHR12259">
    <property type="entry name" value="RGS-GAIP INTERACTING PROTEIN GIPC"/>
    <property type="match status" value="1"/>
</dbReference>
<dbReference type="InterPro" id="IPR017379">
    <property type="entry name" value="GIPC1/2/3"/>
</dbReference>
<dbReference type="PANTHER" id="PTHR12259:SF1">
    <property type="entry name" value="GH21964P"/>
    <property type="match status" value="1"/>
</dbReference>
<sequence>MRHYEVVRILRSMPIGKTFILRVISPKQSGFQQIAPRSMASCNRNVNDGMRTLRFKANGGVVIEEVGSDREWTEKAGH</sequence>
<accession>A0AAD5QGG8</accession>